<evidence type="ECO:0000256" key="4">
    <source>
        <dbReference type="ARBA" id="ARBA00023015"/>
    </source>
</evidence>
<evidence type="ECO:0000256" key="5">
    <source>
        <dbReference type="ARBA" id="ARBA00023163"/>
    </source>
</evidence>
<name>A0A1J3HBK5_NOCCA</name>
<feature type="region of interest" description="Disordered" evidence="6">
    <location>
        <begin position="232"/>
        <end position="429"/>
    </location>
</feature>
<feature type="domain" description="Zinc finger PHD-type" evidence="7">
    <location>
        <begin position="176"/>
        <end position="223"/>
    </location>
</feature>
<evidence type="ECO:0000256" key="3">
    <source>
        <dbReference type="ARBA" id="ARBA00022833"/>
    </source>
</evidence>
<dbReference type="EMBL" id="GEVL01012432">
    <property type="protein sequence ID" value="JAU64909.1"/>
    <property type="molecule type" value="Transcribed_RNA"/>
</dbReference>
<evidence type="ECO:0000256" key="1">
    <source>
        <dbReference type="ARBA" id="ARBA00022723"/>
    </source>
</evidence>
<feature type="compositionally biased region" description="Polar residues" evidence="6">
    <location>
        <begin position="60"/>
        <end position="79"/>
    </location>
</feature>
<dbReference type="GO" id="GO:0140566">
    <property type="term" value="F:histone reader activity"/>
    <property type="evidence" value="ECO:0007669"/>
    <property type="project" value="InterPro"/>
</dbReference>
<reference evidence="8" key="1">
    <citation type="submission" date="2016-07" db="EMBL/GenBank/DDBJ databases">
        <title>De novo transcriptome assembly of four accessions of the metal hyperaccumulator plant Noccaea caerulescens.</title>
        <authorList>
            <person name="Blande D."/>
            <person name="Halimaa P."/>
            <person name="Tervahauta A.I."/>
            <person name="Aarts M.G."/>
            <person name="Karenlampi S.O."/>
        </authorList>
    </citation>
    <scope>NUCLEOTIDE SEQUENCE</scope>
</reference>
<feature type="compositionally biased region" description="Polar residues" evidence="6">
    <location>
        <begin position="403"/>
        <end position="427"/>
    </location>
</feature>
<feature type="compositionally biased region" description="Low complexity" evidence="6">
    <location>
        <begin position="1090"/>
        <end position="1110"/>
    </location>
</feature>
<feature type="region of interest" description="Disordered" evidence="6">
    <location>
        <begin position="967"/>
        <end position="1122"/>
    </location>
</feature>
<accession>A0A1J3HBK5</accession>
<feature type="compositionally biased region" description="Basic and acidic residues" evidence="6">
    <location>
        <begin position="1066"/>
        <end position="1083"/>
    </location>
</feature>
<feature type="compositionally biased region" description="Low complexity" evidence="6">
    <location>
        <begin position="333"/>
        <end position="345"/>
    </location>
</feature>
<dbReference type="InterPro" id="IPR001965">
    <property type="entry name" value="Znf_PHD"/>
</dbReference>
<feature type="compositionally biased region" description="Basic and acidic residues" evidence="6">
    <location>
        <begin position="253"/>
        <end position="269"/>
    </location>
</feature>
<dbReference type="GO" id="GO:0008168">
    <property type="term" value="F:methyltransferase activity"/>
    <property type="evidence" value="ECO:0007669"/>
    <property type="project" value="UniProtKB-KW"/>
</dbReference>
<keyword evidence="8" id="KW-0489">Methyltransferase</keyword>
<protein>
    <submittedName>
        <fullName evidence="8">Lysine-specific demethylase 5B</fullName>
    </submittedName>
</protein>
<dbReference type="InterPro" id="IPR056280">
    <property type="entry name" value="AIPP2-like_SPOC"/>
</dbReference>
<feature type="compositionally biased region" description="Basic and acidic residues" evidence="6">
    <location>
        <begin position="500"/>
        <end position="518"/>
    </location>
</feature>
<keyword evidence="2" id="KW-0863">Zinc-finger</keyword>
<feature type="region of interest" description="Disordered" evidence="6">
    <location>
        <begin position="500"/>
        <end position="557"/>
    </location>
</feature>
<dbReference type="InterPro" id="IPR011011">
    <property type="entry name" value="Znf_FYVE_PHD"/>
</dbReference>
<keyword evidence="8" id="KW-0808">Transferase</keyword>
<dbReference type="InterPro" id="IPR013083">
    <property type="entry name" value="Znf_RING/FYVE/PHD"/>
</dbReference>
<sequence length="1141" mass="124652">MADRRIGNRSMGRRGRSKVESGTCNVCSAPCSSCMHRNASFTGSMSDESSDENSHGVVASQCSSRVNALGSSHNTASEASNLDNSNHESSHNLLSDHQARNIPGQGKFKEKAGAENNQDQKNSLTESSTHSDESGMIGKSGENIPSNKAEEPNASAMSERESESAGSELMELDVKVCDICGDAGREDLLAICSRCSDGAEHTYCMRVMLQKVPEGDWLCEECKFAEEAEKQKLETEGKRETEANLNTQSSSKRQIDKIEAAPDAKRRAVEAPTGSPKRPVLPRLSALSRETSFKGVEKTTRKLAHHSSFNSHSSDDTESTRSTDSQLQSPKGSFCKSYSFNSSSSRPKVRQVDDVMLPRQKTAKENASRDVKEGFSKNVGRSMSTSCNDSKVKGSKQLKDWSTEANPSASTVDQKLISRGNSSSSYANGARDLKDLQSDAKQGSLSKQARHLSRNRLEDIVASVGETYTNEKCSSSEHISSEAKRKNELANVDGLSRSREFRVTGEKSKDAVGNRQRSDLLSGSKGLPSQKGQNAEPTETSCASGSNVSTTRNIREDINKGNRLRAAVDAALRKKPSFSKNRGLEQSDLPSVSNVDSSCDKAFQKAPTKVPVVRDWPVGLQGGHPNLQTDKQTIEVNGNQFTLAGAGAGADADAMAASQSVEPEFHLPSVKPVMRDLPVVAPSVLSTTSAIPEHEYIWQGDMEVQKSRFLSVTHCGMQAYLSTLASPKVVEVVNQFPVKVILNEVPRLSTWPTQFQDIGAKEDHVALFFFAKDIESYEKSYKPLVDNMIQKDLALKGNFEGVELLIFSSNQLPPNCQRWNMLFFLWGVFRGKKKKHSNPLKNTPLPASNALPNIGKSLSTREGFGHENPSNRESSIDRGPGRMQSCMKEENETCGAIDKEKESSVSYGAVEETEEGEIGASPHLKDKKTSGIRAVNFSEMNQEVGLDDERLCEGPVNKKLKTGTGVETECSISRRDTSASRYSGAGPGPGEEKKRIVFPLDLNEGKDDDDEMVDNNPRPQGDDNNTRRSLGMVPNLDLALGEEKTRPTMTTTTGVVLPFMGGTSSTEEHISSRSQKPQDRIMNQDDDAASLSLSLSFSSLEKGQQQQQKQQNERSLSGWEGKKQNVNTPLFLFRDFPDKSS</sequence>
<dbReference type="InterPro" id="IPR049914">
    <property type="entry name" value="PHD1-3/5-6"/>
</dbReference>
<evidence type="ECO:0000256" key="6">
    <source>
        <dbReference type="SAM" id="MobiDB-lite"/>
    </source>
</evidence>
<dbReference type="PANTHER" id="PTHR33304:SF58">
    <property type="entry name" value="RING_FYVE_PHD ZINC FINGER SUPERFAMILY PROTEIN"/>
    <property type="match status" value="1"/>
</dbReference>
<keyword evidence="3" id="KW-0862">Zinc</keyword>
<dbReference type="GO" id="GO:0032259">
    <property type="term" value="P:methylation"/>
    <property type="evidence" value="ECO:0007669"/>
    <property type="project" value="UniProtKB-KW"/>
</dbReference>
<keyword evidence="1" id="KW-0479">Metal-binding</keyword>
<feature type="compositionally biased region" description="Polar residues" evidence="6">
    <location>
        <begin position="530"/>
        <end position="552"/>
    </location>
</feature>
<feature type="compositionally biased region" description="Polar residues" evidence="6">
    <location>
        <begin position="379"/>
        <end position="389"/>
    </location>
</feature>
<feature type="region of interest" description="Disordered" evidence="6">
    <location>
        <begin position="35"/>
        <end position="168"/>
    </location>
</feature>
<feature type="region of interest" description="Disordered" evidence="6">
    <location>
        <begin position="837"/>
        <end position="906"/>
    </location>
</feature>
<feature type="compositionally biased region" description="Basic and acidic residues" evidence="6">
    <location>
        <begin position="291"/>
        <end position="300"/>
    </location>
</feature>
<dbReference type="GO" id="GO:0034244">
    <property type="term" value="P:negative regulation of transcription elongation by RNA polymerase II"/>
    <property type="evidence" value="ECO:0007669"/>
    <property type="project" value="InterPro"/>
</dbReference>
<evidence type="ECO:0000256" key="2">
    <source>
        <dbReference type="ARBA" id="ARBA00022771"/>
    </source>
</evidence>
<feature type="region of interest" description="Disordered" evidence="6">
    <location>
        <begin position="1"/>
        <end position="23"/>
    </location>
</feature>
<dbReference type="PANTHER" id="PTHR33304">
    <property type="match status" value="1"/>
</dbReference>
<feature type="compositionally biased region" description="Polar residues" evidence="6">
    <location>
        <begin position="115"/>
        <end position="128"/>
    </location>
</feature>
<organism evidence="8">
    <name type="scientific">Noccaea caerulescens</name>
    <name type="common">Alpine penny-cress</name>
    <name type="synonym">Thlaspi caerulescens</name>
    <dbReference type="NCBI Taxonomy" id="107243"/>
    <lineage>
        <taxon>Eukaryota</taxon>
        <taxon>Viridiplantae</taxon>
        <taxon>Streptophyta</taxon>
        <taxon>Embryophyta</taxon>
        <taxon>Tracheophyta</taxon>
        <taxon>Spermatophyta</taxon>
        <taxon>Magnoliopsida</taxon>
        <taxon>eudicotyledons</taxon>
        <taxon>Gunneridae</taxon>
        <taxon>Pentapetalae</taxon>
        <taxon>rosids</taxon>
        <taxon>malvids</taxon>
        <taxon>Brassicales</taxon>
        <taxon>Brassicaceae</taxon>
        <taxon>Coluteocarpeae</taxon>
        <taxon>Noccaea</taxon>
    </lineage>
</organism>
<proteinExistence type="predicted"/>
<feature type="compositionally biased region" description="Basic and acidic residues" evidence="6">
    <location>
        <begin position="362"/>
        <end position="375"/>
    </location>
</feature>
<dbReference type="SMART" id="SM00249">
    <property type="entry name" value="PHD"/>
    <property type="match status" value="1"/>
</dbReference>
<dbReference type="SUPFAM" id="SSF57903">
    <property type="entry name" value="FYVE/PHD zinc finger"/>
    <property type="match status" value="1"/>
</dbReference>
<dbReference type="GO" id="GO:0008270">
    <property type="term" value="F:zinc ion binding"/>
    <property type="evidence" value="ECO:0007669"/>
    <property type="project" value="UniProtKB-KW"/>
</dbReference>
<feature type="compositionally biased region" description="Polar residues" evidence="6">
    <location>
        <begin position="243"/>
        <end position="252"/>
    </location>
</feature>
<evidence type="ECO:0000259" key="7">
    <source>
        <dbReference type="SMART" id="SM00249"/>
    </source>
</evidence>
<evidence type="ECO:0000313" key="8">
    <source>
        <dbReference type="EMBL" id="JAU64909.1"/>
    </source>
</evidence>
<dbReference type="Pfam" id="PF23121">
    <property type="entry name" value="SPOC_AIPP2"/>
    <property type="match status" value="1"/>
</dbReference>
<dbReference type="AlphaFoldDB" id="A0A1J3HBK5"/>
<dbReference type="Gene3D" id="3.30.40.10">
    <property type="entry name" value="Zinc/RING finger domain, C3HC4 (zinc finger)"/>
    <property type="match status" value="1"/>
</dbReference>
<feature type="compositionally biased region" description="Basic and acidic residues" evidence="6">
    <location>
        <begin position="232"/>
        <end position="242"/>
    </location>
</feature>
<keyword evidence="4" id="KW-0805">Transcription regulation</keyword>
<feature type="compositionally biased region" description="Basic and acidic residues" evidence="6">
    <location>
        <begin position="887"/>
        <end position="903"/>
    </location>
</feature>
<gene>
    <name evidence="8" type="ORF">LE_TR8307_c0_g1_i1_g.28433</name>
</gene>
<keyword evidence="5" id="KW-0804">Transcription</keyword>